<dbReference type="AlphaFoldDB" id="A0AAV4JY68"/>
<proteinExistence type="predicted"/>
<comment type="caution">
    <text evidence="3">The sequence shown here is derived from an EMBL/GenBank/DDBJ whole genome shotgun (WGS) entry which is preliminary data.</text>
</comment>
<accession>A0AAV4JY68</accession>
<name>A0AAV4JY68_9GAST</name>
<protein>
    <submittedName>
        <fullName evidence="3">Rootletin</fullName>
    </submittedName>
</protein>
<evidence type="ECO:0000256" key="1">
    <source>
        <dbReference type="SAM" id="Coils"/>
    </source>
</evidence>
<keyword evidence="4" id="KW-1185">Reference proteome</keyword>
<dbReference type="Proteomes" id="UP000762676">
    <property type="component" value="Unassembled WGS sequence"/>
</dbReference>
<evidence type="ECO:0000256" key="2">
    <source>
        <dbReference type="SAM" id="MobiDB-lite"/>
    </source>
</evidence>
<feature type="coiled-coil region" evidence="1">
    <location>
        <begin position="9"/>
        <end position="163"/>
    </location>
</feature>
<gene>
    <name evidence="3" type="ORF">ElyMa_007036500</name>
</gene>
<keyword evidence="1" id="KW-0175">Coiled coil</keyword>
<sequence length="287" mass="33132">LLEQRKSSEEEMAQRLQKVCADKQALQERVASLSRTLGNIETEKREIERSSMRLEKDKSALKKTLDKVEREKLQTEEIAHKSLYDRDNVDRTLGRLEEDNLMLQRSLQDLQAQLAEAEQTHAQRLIDLTTRHRAETEMETERLRSAQQQAERLLEARELAHRQKVKGLEEQNSLLKDQIGHELRKRQQYISQSARAGEDIRDLRSVLDHSLTNVIRDPNLDPILLDQEAKRLDESLGYSRSGGLSTPRRSARSPGRTLSPGRGVLGYSSSPQYRAQRSPILRRKIKN</sequence>
<feature type="non-terminal residue" evidence="3">
    <location>
        <position position="1"/>
    </location>
</feature>
<organism evidence="3 4">
    <name type="scientific">Elysia marginata</name>
    <dbReference type="NCBI Taxonomy" id="1093978"/>
    <lineage>
        <taxon>Eukaryota</taxon>
        <taxon>Metazoa</taxon>
        <taxon>Spiralia</taxon>
        <taxon>Lophotrochozoa</taxon>
        <taxon>Mollusca</taxon>
        <taxon>Gastropoda</taxon>
        <taxon>Heterobranchia</taxon>
        <taxon>Euthyneura</taxon>
        <taxon>Panpulmonata</taxon>
        <taxon>Sacoglossa</taxon>
        <taxon>Placobranchoidea</taxon>
        <taxon>Plakobranchidae</taxon>
        <taxon>Elysia</taxon>
    </lineage>
</organism>
<dbReference type="EMBL" id="BMAT01014067">
    <property type="protein sequence ID" value="GFS25857.1"/>
    <property type="molecule type" value="Genomic_DNA"/>
</dbReference>
<evidence type="ECO:0000313" key="3">
    <source>
        <dbReference type="EMBL" id="GFS25857.1"/>
    </source>
</evidence>
<evidence type="ECO:0000313" key="4">
    <source>
        <dbReference type="Proteomes" id="UP000762676"/>
    </source>
</evidence>
<feature type="region of interest" description="Disordered" evidence="2">
    <location>
        <begin position="236"/>
        <end position="287"/>
    </location>
</feature>
<reference evidence="3 4" key="1">
    <citation type="journal article" date="2021" name="Elife">
        <title>Chloroplast acquisition without the gene transfer in kleptoplastic sea slugs, Plakobranchus ocellatus.</title>
        <authorList>
            <person name="Maeda T."/>
            <person name="Takahashi S."/>
            <person name="Yoshida T."/>
            <person name="Shimamura S."/>
            <person name="Takaki Y."/>
            <person name="Nagai Y."/>
            <person name="Toyoda A."/>
            <person name="Suzuki Y."/>
            <person name="Arimoto A."/>
            <person name="Ishii H."/>
            <person name="Satoh N."/>
            <person name="Nishiyama T."/>
            <person name="Hasebe M."/>
            <person name="Maruyama T."/>
            <person name="Minagawa J."/>
            <person name="Obokata J."/>
            <person name="Shigenobu S."/>
        </authorList>
    </citation>
    <scope>NUCLEOTIDE SEQUENCE [LARGE SCALE GENOMIC DNA]</scope>
</reference>